<reference evidence="3" key="1">
    <citation type="submission" date="2025-08" db="UniProtKB">
        <authorList>
            <consortium name="RefSeq"/>
        </authorList>
    </citation>
    <scope>IDENTIFICATION</scope>
</reference>
<dbReference type="KEGG" id="osn:118762575"/>
<proteinExistence type="predicted"/>
<sequence length="383" mass="45413">MENPKNIITSNFKSKGYENVNPVVLPPKCMSLNDFHLDNRNTFLDSHNEKELPQSSKKKRKIKKQHIDHWHINKEYREEIASFSSHNEDHINCTDQKYISENEFFNDAPITNTSLIYSESIGTKKKAQKYEKNQYKAKCGFTNSMEKPNRSHNSSSKNRKRKKNSNSFIQYSLLDQQAFLLWFSEQYFECSQRYPYDTHQELQERKKPEWQELESRRKAFYYLRAQNASRDEYKHSYTDTPTETQMNTHNDGTKECLENQKKQNIINKEDDNSLFISHPEQQIHWNNQFMNYHNQKASSVYNLNSPRISSTDFWQQKPKDMQCKCKENLTMKESFHEQNFNWIVQKLILGQYVNFPSNIYSEQLSLTLTLLAELEASGALAVG</sequence>
<evidence type="ECO:0000313" key="2">
    <source>
        <dbReference type="Proteomes" id="UP000515154"/>
    </source>
</evidence>
<name>A0A7E6EQK9_9MOLL</name>
<accession>A0A7E6EQK9</accession>
<dbReference type="AlphaFoldDB" id="A0A7E6EQK9"/>
<evidence type="ECO:0000256" key="1">
    <source>
        <dbReference type="SAM" id="MobiDB-lite"/>
    </source>
</evidence>
<dbReference type="Proteomes" id="UP000515154">
    <property type="component" value="Linkage group LG3"/>
</dbReference>
<organism evidence="2 3">
    <name type="scientific">Octopus sinensis</name>
    <name type="common">East Asian common octopus</name>
    <dbReference type="NCBI Taxonomy" id="2607531"/>
    <lineage>
        <taxon>Eukaryota</taxon>
        <taxon>Metazoa</taxon>
        <taxon>Spiralia</taxon>
        <taxon>Lophotrochozoa</taxon>
        <taxon>Mollusca</taxon>
        <taxon>Cephalopoda</taxon>
        <taxon>Coleoidea</taxon>
        <taxon>Octopodiformes</taxon>
        <taxon>Octopoda</taxon>
        <taxon>Incirrata</taxon>
        <taxon>Octopodidae</taxon>
        <taxon>Octopus</taxon>
    </lineage>
</organism>
<feature type="region of interest" description="Disordered" evidence="1">
    <location>
        <begin position="141"/>
        <end position="163"/>
    </location>
</feature>
<keyword evidence="2" id="KW-1185">Reference proteome</keyword>
<gene>
    <name evidence="3" type="primary">LOC118762575</name>
</gene>
<evidence type="ECO:0000313" key="3">
    <source>
        <dbReference type="RefSeq" id="XP_036357230.1"/>
    </source>
</evidence>
<dbReference type="RefSeq" id="XP_036357230.1">
    <property type="nucleotide sequence ID" value="XM_036501337.1"/>
</dbReference>
<protein>
    <submittedName>
        <fullName evidence="3">Uncharacterized protein LOC118762575 isoform X1</fullName>
    </submittedName>
</protein>